<comment type="PTM">
    <text evidence="9">PSK-alpha is produced by endopeptidase digestion. PSK-beta is produced from PSK-alpha by exopeptidase digestion.</text>
</comment>
<evidence type="ECO:0000313" key="10">
    <source>
        <dbReference type="EMBL" id="SPC92245.1"/>
    </source>
</evidence>
<evidence type="ECO:0000256" key="7">
    <source>
        <dbReference type="ARBA" id="ARBA00022782"/>
    </source>
</evidence>
<feature type="chain" id="PRO_5031594402" description="Phytosulfokine" evidence="9">
    <location>
        <begin position="22"/>
        <end position="80"/>
    </location>
</feature>
<protein>
    <recommendedName>
        <fullName evidence="9">Phytosulfokine</fullName>
    </recommendedName>
    <component>
        <recommendedName>
            <fullName evidence="9">Phytosulfokine-alpha</fullName>
            <shortName evidence="9">PSK-alpha</shortName>
            <shortName evidence="9">Phytosulfokine-a</shortName>
        </recommendedName>
    </component>
    <component>
        <recommendedName>
            <fullName evidence="9">Phytosulfokine-beta</fullName>
            <shortName evidence="9">PSK-beta</shortName>
            <shortName evidence="9">Phytosulfokine-b</shortName>
        </recommendedName>
    </component>
</protein>
<keyword evidence="7 9" id="KW-0221">Differentiation</keyword>
<dbReference type="Pfam" id="PF06404">
    <property type="entry name" value="PSK"/>
    <property type="match status" value="1"/>
</dbReference>
<dbReference type="GO" id="GO:0008083">
    <property type="term" value="F:growth factor activity"/>
    <property type="evidence" value="ECO:0007669"/>
    <property type="project" value="UniProtKB-UniRule"/>
</dbReference>
<dbReference type="EMBL" id="OIVN01001291">
    <property type="protein sequence ID" value="SPC92245.1"/>
    <property type="molecule type" value="Genomic_DNA"/>
</dbReference>
<comment type="similarity">
    <text evidence="2 9">Belongs to the phytosulfokine family.</text>
</comment>
<dbReference type="AlphaFoldDB" id="A0A2N9FYQ2"/>
<gene>
    <name evidence="10" type="ORF">FSB_LOCUS20127</name>
</gene>
<keyword evidence="4 9" id="KW-0964">Secreted</keyword>
<dbReference type="InterPro" id="IPR009438">
    <property type="entry name" value="Phytosulfokine"/>
</dbReference>
<evidence type="ECO:0000256" key="8">
    <source>
        <dbReference type="ARBA" id="ARBA00023030"/>
    </source>
</evidence>
<comment type="PTM">
    <text evidence="9">Sulfation is important for activity and for the binding to a putative membrane receptor.</text>
</comment>
<dbReference type="PANTHER" id="PTHR33285">
    <property type="entry name" value="PHYTOSULFOKINES 3"/>
    <property type="match status" value="1"/>
</dbReference>
<name>A0A2N9FYQ2_FAGSY</name>
<evidence type="ECO:0000256" key="9">
    <source>
        <dbReference type="RuleBase" id="RU368031"/>
    </source>
</evidence>
<sequence>MSKLNTLFTITLLLSLVLTYAARPEPTLAGDSIVRTSHGDVEAENIEADENCEGLGEEECLMRKTLGAHVDYIYALKPKP</sequence>
<dbReference type="GO" id="GO:0005576">
    <property type="term" value="C:extracellular region"/>
    <property type="evidence" value="ECO:0007669"/>
    <property type="project" value="UniProtKB-SubCell"/>
</dbReference>
<keyword evidence="8 9" id="KW-0339">Growth factor</keyword>
<feature type="signal peptide" evidence="9">
    <location>
        <begin position="1"/>
        <end position="21"/>
    </location>
</feature>
<comment type="function">
    <text evidence="9">Promotes plant cell differentiation, organogenesis and somatic embryogenesis as well as cell proliferation.</text>
</comment>
<keyword evidence="5 9" id="KW-0765">Sulfation</keyword>
<evidence type="ECO:0000256" key="1">
    <source>
        <dbReference type="ARBA" id="ARBA00004613"/>
    </source>
</evidence>
<evidence type="ECO:0000256" key="3">
    <source>
        <dbReference type="ARBA" id="ARBA00022473"/>
    </source>
</evidence>
<keyword evidence="6 9" id="KW-0732">Signal</keyword>
<comment type="subcellular location">
    <subcellularLocation>
        <location evidence="1 9">Secreted</location>
    </subcellularLocation>
</comment>
<evidence type="ECO:0000256" key="4">
    <source>
        <dbReference type="ARBA" id="ARBA00022525"/>
    </source>
</evidence>
<evidence type="ECO:0000256" key="6">
    <source>
        <dbReference type="ARBA" id="ARBA00022729"/>
    </source>
</evidence>
<dbReference type="GO" id="GO:0008283">
    <property type="term" value="P:cell population proliferation"/>
    <property type="evidence" value="ECO:0007669"/>
    <property type="project" value="UniProtKB-UniRule"/>
</dbReference>
<reference evidence="10" key="1">
    <citation type="submission" date="2018-02" db="EMBL/GenBank/DDBJ databases">
        <authorList>
            <person name="Cohen D.B."/>
            <person name="Kent A.D."/>
        </authorList>
    </citation>
    <scope>NUCLEOTIDE SEQUENCE</scope>
</reference>
<dbReference type="GO" id="GO:0030154">
    <property type="term" value="P:cell differentiation"/>
    <property type="evidence" value="ECO:0007669"/>
    <property type="project" value="UniProtKB-UniRule"/>
</dbReference>
<evidence type="ECO:0000256" key="5">
    <source>
        <dbReference type="ARBA" id="ARBA00022641"/>
    </source>
</evidence>
<organism evidence="10">
    <name type="scientific">Fagus sylvatica</name>
    <name type="common">Beechnut</name>
    <dbReference type="NCBI Taxonomy" id="28930"/>
    <lineage>
        <taxon>Eukaryota</taxon>
        <taxon>Viridiplantae</taxon>
        <taxon>Streptophyta</taxon>
        <taxon>Embryophyta</taxon>
        <taxon>Tracheophyta</taxon>
        <taxon>Spermatophyta</taxon>
        <taxon>Magnoliopsida</taxon>
        <taxon>eudicotyledons</taxon>
        <taxon>Gunneridae</taxon>
        <taxon>Pentapetalae</taxon>
        <taxon>rosids</taxon>
        <taxon>fabids</taxon>
        <taxon>Fagales</taxon>
        <taxon>Fagaceae</taxon>
        <taxon>Fagus</taxon>
    </lineage>
</organism>
<proteinExistence type="inferred from homology"/>
<dbReference type="PANTHER" id="PTHR33285:SF55">
    <property type="entry name" value="PHYTOSULFOKINES 3"/>
    <property type="match status" value="1"/>
</dbReference>
<evidence type="ECO:0000256" key="2">
    <source>
        <dbReference type="ARBA" id="ARBA00010781"/>
    </source>
</evidence>
<accession>A0A2N9FYQ2</accession>
<keyword evidence="3 9" id="KW-0217">Developmental protein</keyword>